<feature type="transmembrane region" description="Helical" evidence="5">
    <location>
        <begin position="102"/>
        <end position="120"/>
    </location>
</feature>
<organism evidence="7 8">
    <name type="scientific">Laodelphax striatellus</name>
    <name type="common">Small brown planthopper</name>
    <name type="synonym">Delphax striatella</name>
    <dbReference type="NCBI Taxonomy" id="195883"/>
    <lineage>
        <taxon>Eukaryota</taxon>
        <taxon>Metazoa</taxon>
        <taxon>Ecdysozoa</taxon>
        <taxon>Arthropoda</taxon>
        <taxon>Hexapoda</taxon>
        <taxon>Insecta</taxon>
        <taxon>Pterygota</taxon>
        <taxon>Neoptera</taxon>
        <taxon>Paraneoptera</taxon>
        <taxon>Hemiptera</taxon>
        <taxon>Auchenorrhyncha</taxon>
        <taxon>Fulgoroidea</taxon>
        <taxon>Delphacidae</taxon>
        <taxon>Criomorphinae</taxon>
        <taxon>Laodelphax</taxon>
    </lineage>
</organism>
<dbReference type="PANTHER" id="PTHR22950:SF494">
    <property type="entry name" value="GH04538P"/>
    <property type="match status" value="1"/>
</dbReference>
<gene>
    <name evidence="7" type="ORF">LSTR_LSTR004733</name>
</gene>
<reference evidence="7 8" key="1">
    <citation type="journal article" date="2017" name="Gigascience">
        <title>Genome sequence of the small brown planthopper, Laodelphax striatellus.</title>
        <authorList>
            <person name="Zhu J."/>
            <person name="Jiang F."/>
            <person name="Wang X."/>
            <person name="Yang P."/>
            <person name="Bao Y."/>
            <person name="Zhao W."/>
            <person name="Wang W."/>
            <person name="Lu H."/>
            <person name="Wang Q."/>
            <person name="Cui N."/>
            <person name="Li J."/>
            <person name="Chen X."/>
            <person name="Luo L."/>
            <person name="Yu J."/>
            <person name="Kang L."/>
            <person name="Cui F."/>
        </authorList>
    </citation>
    <scope>NUCLEOTIDE SEQUENCE [LARGE SCALE GENOMIC DNA]</scope>
    <source>
        <strain evidence="7">Lst14</strain>
    </source>
</reference>
<keyword evidence="3 5" id="KW-1133">Transmembrane helix</keyword>
<feature type="transmembrane region" description="Helical" evidence="5">
    <location>
        <begin position="132"/>
        <end position="155"/>
    </location>
</feature>
<comment type="subcellular location">
    <subcellularLocation>
        <location evidence="1">Membrane</location>
        <topology evidence="1">Multi-pass membrane protein</topology>
    </subcellularLocation>
</comment>
<feature type="domain" description="Amino acid transporter transmembrane" evidence="6">
    <location>
        <begin position="5"/>
        <end position="300"/>
    </location>
</feature>
<evidence type="ECO:0000256" key="2">
    <source>
        <dbReference type="ARBA" id="ARBA00022692"/>
    </source>
</evidence>
<dbReference type="STRING" id="195883.A0A482XKF0"/>
<evidence type="ECO:0000313" key="7">
    <source>
        <dbReference type="EMBL" id="RZF46020.1"/>
    </source>
</evidence>
<feature type="transmembrane region" description="Helical" evidence="5">
    <location>
        <begin position="36"/>
        <end position="53"/>
    </location>
</feature>
<proteinExistence type="predicted"/>
<evidence type="ECO:0000256" key="4">
    <source>
        <dbReference type="ARBA" id="ARBA00023136"/>
    </source>
</evidence>
<feature type="transmembrane region" description="Helical" evidence="5">
    <location>
        <begin position="175"/>
        <end position="197"/>
    </location>
</feature>
<dbReference type="GO" id="GO:0005774">
    <property type="term" value="C:vacuolar membrane"/>
    <property type="evidence" value="ECO:0007669"/>
    <property type="project" value="TreeGrafter"/>
</dbReference>
<evidence type="ECO:0000256" key="5">
    <source>
        <dbReference type="SAM" id="Phobius"/>
    </source>
</evidence>
<keyword evidence="8" id="KW-1185">Reference proteome</keyword>
<dbReference type="OrthoDB" id="1684102at2759"/>
<sequence length="312" mass="34440">MFLFLTYYGAEMSYVVFIAATLKEVIKDNLGIDWNIRLYMLMAIPPLLIIGTVRSMKYLVPFSMLANLFLLTGVVFISYYVLQDLPPLASRPNYITLTKFPIFFSTVICGLEGIGTILPVENSMRKPHHFLGCPGVLNIAMSIVVFLFTMVGFFGYWRYGDAVRDTITLSLPAGYVASTVKLLVGLAIMFTYGLQMSAVMEVVWSSIQNKFQSKNLNVAYYSTRAAFVILTVLSSIAVPQLGPILSLVGAVGFSTLGLFIPAAVDTIVLSESDGSIFSNWIVWKNMGMMSLAIFALITGSYLSIETIIVDYS</sequence>
<feature type="transmembrane region" description="Helical" evidence="5">
    <location>
        <begin position="244"/>
        <end position="269"/>
    </location>
</feature>
<feature type="transmembrane region" description="Helical" evidence="5">
    <location>
        <begin position="281"/>
        <end position="304"/>
    </location>
</feature>
<feature type="transmembrane region" description="Helical" evidence="5">
    <location>
        <begin position="65"/>
        <end position="82"/>
    </location>
</feature>
<dbReference type="InterPro" id="IPR013057">
    <property type="entry name" value="AA_transpt_TM"/>
</dbReference>
<evidence type="ECO:0000259" key="6">
    <source>
        <dbReference type="Pfam" id="PF01490"/>
    </source>
</evidence>
<evidence type="ECO:0000256" key="1">
    <source>
        <dbReference type="ARBA" id="ARBA00004141"/>
    </source>
</evidence>
<comment type="caution">
    <text evidence="7">The sequence shown here is derived from an EMBL/GenBank/DDBJ whole genome shotgun (WGS) entry which is preliminary data.</text>
</comment>
<dbReference type="InParanoid" id="A0A482XKF0"/>
<dbReference type="PANTHER" id="PTHR22950">
    <property type="entry name" value="AMINO ACID TRANSPORTER"/>
    <property type="match status" value="1"/>
</dbReference>
<dbReference type="GO" id="GO:0015179">
    <property type="term" value="F:L-amino acid transmembrane transporter activity"/>
    <property type="evidence" value="ECO:0007669"/>
    <property type="project" value="TreeGrafter"/>
</dbReference>
<evidence type="ECO:0000256" key="3">
    <source>
        <dbReference type="ARBA" id="ARBA00022989"/>
    </source>
</evidence>
<feature type="transmembrane region" description="Helical" evidence="5">
    <location>
        <begin position="218"/>
        <end position="238"/>
    </location>
</feature>
<name>A0A482XKF0_LAOST</name>
<keyword evidence="2 5" id="KW-0812">Transmembrane</keyword>
<dbReference type="EMBL" id="QKKF02007188">
    <property type="protein sequence ID" value="RZF46020.1"/>
    <property type="molecule type" value="Genomic_DNA"/>
</dbReference>
<keyword evidence="4 5" id="KW-0472">Membrane</keyword>
<dbReference type="AlphaFoldDB" id="A0A482XKF0"/>
<evidence type="ECO:0000313" key="8">
    <source>
        <dbReference type="Proteomes" id="UP000291343"/>
    </source>
</evidence>
<accession>A0A482XKF0</accession>
<dbReference type="Pfam" id="PF01490">
    <property type="entry name" value="Aa_trans"/>
    <property type="match status" value="1"/>
</dbReference>
<dbReference type="Proteomes" id="UP000291343">
    <property type="component" value="Unassembled WGS sequence"/>
</dbReference>
<protein>
    <recommendedName>
        <fullName evidence="6">Amino acid transporter transmembrane domain-containing protein</fullName>
    </recommendedName>
</protein>